<dbReference type="KEGG" id="vg:29068405"/>
<proteinExistence type="predicted"/>
<dbReference type="GeneID" id="29068405"/>
<gene>
    <name evidence="1" type="ORF">YD_30</name>
</gene>
<organism evidence="1 2">
    <name type="scientific">Acinetobacter phage LZ35</name>
    <dbReference type="NCBI Taxonomy" id="1792222"/>
    <lineage>
        <taxon>Viruses</taxon>
        <taxon>Duplodnaviria</taxon>
        <taxon>Heunggongvirae</taxon>
        <taxon>Uroviricota</taxon>
        <taxon>Caudoviricetes</taxon>
        <taxon>Obolenskvirus</taxon>
        <taxon>Obolenskvirus LZ35</taxon>
    </lineage>
</organism>
<reference evidence="2" key="1">
    <citation type="submission" date="2016-01" db="EMBL/GenBank/DDBJ databases">
        <title>The genome sequence of bacteriophage LZ35 lytic for Acinetobacter baumannii.</title>
        <authorList>
            <person name="Guo Z."/>
            <person name="Huang H."/>
            <person name="Shi H."/>
            <person name="Sun Y."/>
        </authorList>
    </citation>
    <scope>NUCLEOTIDE SEQUENCE [LARGE SCALE GENOMIC DNA]</scope>
</reference>
<dbReference type="RefSeq" id="YP_009291902.1">
    <property type="nucleotide sequence ID" value="NC_031117.1"/>
</dbReference>
<evidence type="ECO:0000313" key="1">
    <source>
        <dbReference type="EMBL" id="AMD43190.1"/>
    </source>
</evidence>
<sequence>MTNPTLITTPFAENGDKNIIPESVGAEPQNATMQAGFPPITQQKISEGGIPPERNDFNGMFNLVTQHLVHLNNGMSYEFDQEHADKIGGYPLNTRLMLDNGDIVKSTVPNNTINPNSDMTGWVKVNSAGQIIDSSGRTQQEINNTLSFKKTPEFYGANGNGTTVDNAAFSALAAIVPDSIELKAGATYLIDSSSTVNFTGSCLVNGNGATIIMDQRWNIQKTAMWGSQLSSAASKGDTVLNMAFMTNFVVGAKVLIFQNLGLSGAAIDPYFASVQDDADNGEYSSHVNYVTAIDTVNKTITLRNPLEFNAPVQTVVYVTTDKKLVFNNVNFIVQGDSTGFRLIDNCDNILFNNCSFTQKEGQVNNVNLRINTCYNVLFSKCKTNGVNFTIEYGSNSCGVIDSKMASNGEADALLMIWCASTNCYSIRNEFLASQNMKVGSISAGVYFGAKSRNCFSLDDFVHGLPYGFRAQWGAINPQFIRPTYINPNGIYSVFMDYSHNPHLIDAKLYNKPFRTVGVHGLTLKDTLLDSGWRGEAGEIPLMLDLNRGNDTTMVRTDYTITGNTVIGAARSWLALSKSTFTNNNMTSLRFINAGVMKDTYFNCNILGNFYAQNVVNCGFTNNTVDYSYLQSGTIAGADVAGVHLYAQTMVNMSGNTIIHPTCGVKRTTPNSQLNCITESNNNIISTTQWDTGVNDTTAPTISAGAAYLSRGLEYKSNVAGSKVVWRYNGSSWVKGFSEYPQLSYAQGSFNNTPNGLTTFTTTRTIAGAVVGDTVLVSTTSTDIGEVKGKYFARVTAPDTITVYYQDRSGVSETVAALSITLTLVKS</sequence>
<protein>
    <submittedName>
        <fullName evidence="1">Tail fiber protein</fullName>
    </submittedName>
</protein>
<name>A0A190XCC2_9CAUD</name>
<dbReference type="OrthoDB" id="13996at10239"/>
<evidence type="ECO:0000313" key="2">
    <source>
        <dbReference type="Proteomes" id="UP000201388"/>
    </source>
</evidence>
<dbReference type="Proteomes" id="UP000201388">
    <property type="component" value="Segment"/>
</dbReference>
<accession>A0A190XCC2</accession>
<keyword evidence="2" id="KW-1185">Reference proteome</keyword>
<dbReference type="EMBL" id="KU510289">
    <property type="protein sequence ID" value="AMD43190.1"/>
    <property type="molecule type" value="Genomic_DNA"/>
</dbReference>